<dbReference type="SUPFAM" id="SSF52218">
    <property type="entry name" value="Flavoproteins"/>
    <property type="match status" value="1"/>
</dbReference>
<dbReference type="InterPro" id="IPR029039">
    <property type="entry name" value="Flavoprotein-like_sf"/>
</dbReference>
<dbReference type="InterPro" id="IPR001226">
    <property type="entry name" value="Flavodoxin_CS"/>
</dbReference>
<keyword evidence="4" id="KW-1185">Reference proteome</keyword>
<evidence type="ECO:0000259" key="2">
    <source>
        <dbReference type="PROSITE" id="PS50902"/>
    </source>
</evidence>
<accession>A0ABW5FPZ4</accession>
<evidence type="ECO:0000313" key="3">
    <source>
        <dbReference type="EMBL" id="MFD2417090.1"/>
    </source>
</evidence>
<sequence length="169" mass="17929">MRTVVVYESMFGNTELVARAVADSLASVRGAVEVINVDDAGRVDEADLLIVGGPTHAYGMTRPGTRQEAQRQATDGVRSTTGIREWLETLGTAPAGAAAAVFDTRLGKPRWLTGSAAKGVAKRLRQRGYQLVAPPESFIVEGTAPGKLREGELARAREWAGALAVRTSP</sequence>
<dbReference type="Pfam" id="PF00258">
    <property type="entry name" value="Flavodoxin_1"/>
    <property type="match status" value="1"/>
</dbReference>
<gene>
    <name evidence="3" type="ORF">ACFSXZ_12225</name>
</gene>
<dbReference type="PROSITE" id="PS50902">
    <property type="entry name" value="FLAVODOXIN_LIKE"/>
    <property type="match status" value="1"/>
</dbReference>
<feature type="domain" description="Flavodoxin-like" evidence="2">
    <location>
        <begin position="3"/>
        <end position="164"/>
    </location>
</feature>
<dbReference type="PROSITE" id="PS00201">
    <property type="entry name" value="FLAVODOXIN"/>
    <property type="match status" value="1"/>
</dbReference>
<organism evidence="3 4">
    <name type="scientific">Amycolatopsis pigmentata</name>
    <dbReference type="NCBI Taxonomy" id="450801"/>
    <lineage>
        <taxon>Bacteria</taxon>
        <taxon>Bacillati</taxon>
        <taxon>Actinomycetota</taxon>
        <taxon>Actinomycetes</taxon>
        <taxon>Pseudonocardiales</taxon>
        <taxon>Pseudonocardiaceae</taxon>
        <taxon>Amycolatopsis</taxon>
    </lineage>
</organism>
<dbReference type="Gene3D" id="3.40.50.360">
    <property type="match status" value="1"/>
</dbReference>
<dbReference type="RefSeq" id="WP_378264470.1">
    <property type="nucleotide sequence ID" value="NZ_JBHUKR010000006.1"/>
</dbReference>
<protein>
    <submittedName>
        <fullName evidence="3">Flavodoxin family protein</fullName>
    </submittedName>
</protein>
<evidence type="ECO:0000256" key="1">
    <source>
        <dbReference type="SAM" id="MobiDB-lite"/>
    </source>
</evidence>
<dbReference type="Proteomes" id="UP001597417">
    <property type="component" value="Unassembled WGS sequence"/>
</dbReference>
<comment type="caution">
    <text evidence="3">The sequence shown here is derived from an EMBL/GenBank/DDBJ whole genome shotgun (WGS) entry which is preliminary data.</text>
</comment>
<dbReference type="InterPro" id="IPR008254">
    <property type="entry name" value="Flavodoxin/NO_synth"/>
</dbReference>
<reference evidence="4" key="1">
    <citation type="journal article" date="2019" name="Int. J. Syst. Evol. Microbiol.">
        <title>The Global Catalogue of Microorganisms (GCM) 10K type strain sequencing project: providing services to taxonomists for standard genome sequencing and annotation.</title>
        <authorList>
            <consortium name="The Broad Institute Genomics Platform"/>
            <consortium name="The Broad Institute Genome Sequencing Center for Infectious Disease"/>
            <person name="Wu L."/>
            <person name="Ma J."/>
        </authorList>
    </citation>
    <scope>NUCLEOTIDE SEQUENCE [LARGE SCALE GENOMIC DNA]</scope>
    <source>
        <strain evidence="4">CGMCC 4.7645</strain>
    </source>
</reference>
<proteinExistence type="predicted"/>
<feature type="region of interest" description="Disordered" evidence="1">
    <location>
        <begin position="59"/>
        <end position="78"/>
    </location>
</feature>
<dbReference type="EMBL" id="JBHUKR010000006">
    <property type="protein sequence ID" value="MFD2417090.1"/>
    <property type="molecule type" value="Genomic_DNA"/>
</dbReference>
<name>A0ABW5FPZ4_9PSEU</name>
<evidence type="ECO:0000313" key="4">
    <source>
        <dbReference type="Proteomes" id="UP001597417"/>
    </source>
</evidence>